<keyword evidence="5" id="KW-0548">Nucleotidyltransferase</keyword>
<sequence length="358" mass="38913">MKFSCATSDFARAAGIAERFCGKNIALPVLAQVLIEADGDIVSVTGTNLEHAVVWRVPARVSRNGKVCVPARTLSSLLQSFGDQEVRVEEEKGSLRLAVKERDGKVNGMPADEFPLVPTVKKMQSFTVNAGVFSQNLARILPAVSASEFKPELTGVSLRVDADTMTLAATDTFRLGECGITDKSLGSKEAVSCIIPERTATEMMRILDGQTGKVTVSLGENQLLVECDDGKIISRLIDGNFPDYRAIIPAQFSTSAYVKKNDLIAAIRSASIFASKLQEVTLRFSPTGLEIAASNPDVGEYRTTCQAALTGKEISMSFNWRYIMDGIQALDDEEIFFGCNKESSPALMRNKSHQAYTY</sequence>
<feature type="non-terminal residue" evidence="12">
    <location>
        <position position="358"/>
    </location>
</feature>
<feature type="domain" description="DNA polymerase III beta sliding clamp central" evidence="10">
    <location>
        <begin position="128"/>
        <end position="243"/>
    </location>
</feature>
<keyword evidence="3" id="KW-0963">Cytoplasm</keyword>
<dbReference type="GO" id="GO:0006271">
    <property type="term" value="P:DNA strand elongation involved in DNA replication"/>
    <property type="evidence" value="ECO:0007669"/>
    <property type="project" value="TreeGrafter"/>
</dbReference>
<dbReference type="SUPFAM" id="SSF55979">
    <property type="entry name" value="DNA clamp"/>
    <property type="match status" value="3"/>
</dbReference>
<evidence type="ECO:0000256" key="1">
    <source>
        <dbReference type="ARBA" id="ARBA00004496"/>
    </source>
</evidence>
<comment type="subcellular location">
    <subcellularLocation>
        <location evidence="1">Cytoplasm</location>
    </subcellularLocation>
</comment>
<reference evidence="12 13" key="1">
    <citation type="journal article" date="2016" name="Nat. Commun.">
        <title>Thousands of microbial genomes shed light on interconnected biogeochemical processes in an aquifer system.</title>
        <authorList>
            <person name="Anantharaman K."/>
            <person name="Brown C.T."/>
            <person name="Hug L.A."/>
            <person name="Sharon I."/>
            <person name="Castelle C.J."/>
            <person name="Probst A.J."/>
            <person name="Thomas B.C."/>
            <person name="Singh A."/>
            <person name="Wilkins M.J."/>
            <person name="Karaoz U."/>
            <person name="Brodie E.L."/>
            <person name="Williams K.H."/>
            <person name="Hubbard S.S."/>
            <person name="Banfield J.F."/>
        </authorList>
    </citation>
    <scope>NUCLEOTIDE SEQUENCE [LARGE SCALE GENOMIC DNA]</scope>
</reference>
<evidence type="ECO:0000259" key="10">
    <source>
        <dbReference type="Pfam" id="PF02767"/>
    </source>
</evidence>
<dbReference type="GO" id="GO:0003887">
    <property type="term" value="F:DNA-directed DNA polymerase activity"/>
    <property type="evidence" value="ECO:0007669"/>
    <property type="project" value="UniProtKB-KW"/>
</dbReference>
<evidence type="ECO:0000259" key="11">
    <source>
        <dbReference type="Pfam" id="PF02768"/>
    </source>
</evidence>
<dbReference type="PIRSF" id="PIRSF000804">
    <property type="entry name" value="DNA_pol_III_b"/>
    <property type="match status" value="1"/>
</dbReference>
<dbReference type="InterPro" id="IPR046938">
    <property type="entry name" value="DNA_clamp_sf"/>
</dbReference>
<dbReference type="AlphaFoldDB" id="A0A1G2KYG2"/>
<keyword evidence="8" id="KW-0238">DNA-binding</keyword>
<accession>A0A1G2KYG2</accession>
<keyword evidence="7" id="KW-0239">DNA-directed DNA polymerase</keyword>
<dbReference type="PANTHER" id="PTHR30478:SF0">
    <property type="entry name" value="BETA SLIDING CLAMP"/>
    <property type="match status" value="1"/>
</dbReference>
<proteinExistence type="inferred from homology"/>
<evidence type="ECO:0000313" key="13">
    <source>
        <dbReference type="Proteomes" id="UP000178510"/>
    </source>
</evidence>
<dbReference type="Pfam" id="PF00712">
    <property type="entry name" value="DNA_pol3_beta"/>
    <property type="match status" value="1"/>
</dbReference>
<feature type="domain" description="DNA polymerase III beta sliding clamp N-terminal" evidence="9">
    <location>
        <begin position="1"/>
        <end position="118"/>
    </location>
</feature>
<evidence type="ECO:0000259" key="9">
    <source>
        <dbReference type="Pfam" id="PF00712"/>
    </source>
</evidence>
<evidence type="ECO:0000256" key="2">
    <source>
        <dbReference type="ARBA" id="ARBA00010752"/>
    </source>
</evidence>
<evidence type="ECO:0000256" key="3">
    <source>
        <dbReference type="ARBA" id="ARBA00022490"/>
    </source>
</evidence>
<dbReference type="Proteomes" id="UP000178510">
    <property type="component" value="Unassembled WGS sequence"/>
</dbReference>
<evidence type="ECO:0000256" key="7">
    <source>
        <dbReference type="ARBA" id="ARBA00022932"/>
    </source>
</evidence>
<evidence type="ECO:0000256" key="8">
    <source>
        <dbReference type="ARBA" id="ARBA00023125"/>
    </source>
</evidence>
<dbReference type="Gene3D" id="3.70.10.10">
    <property type="match status" value="1"/>
</dbReference>
<dbReference type="InterPro" id="IPR001001">
    <property type="entry name" value="DNA_polIII_beta"/>
</dbReference>
<dbReference type="InterPro" id="IPR022635">
    <property type="entry name" value="DNA_polIII_beta_C"/>
</dbReference>
<evidence type="ECO:0000313" key="12">
    <source>
        <dbReference type="EMBL" id="OHA04254.1"/>
    </source>
</evidence>
<dbReference type="Pfam" id="PF02767">
    <property type="entry name" value="DNA_pol3_beta_2"/>
    <property type="match status" value="1"/>
</dbReference>
<dbReference type="GO" id="GO:0009360">
    <property type="term" value="C:DNA polymerase III complex"/>
    <property type="evidence" value="ECO:0007669"/>
    <property type="project" value="InterPro"/>
</dbReference>
<keyword evidence="4" id="KW-0808">Transferase</keyword>
<dbReference type="NCBIfam" id="TIGR00663">
    <property type="entry name" value="dnan"/>
    <property type="match status" value="1"/>
</dbReference>
<dbReference type="SMART" id="SM00480">
    <property type="entry name" value="POL3Bc"/>
    <property type="match status" value="1"/>
</dbReference>
<dbReference type="PANTHER" id="PTHR30478">
    <property type="entry name" value="DNA POLYMERASE III SUBUNIT BETA"/>
    <property type="match status" value="1"/>
</dbReference>
<dbReference type="InterPro" id="IPR022634">
    <property type="entry name" value="DNA_polIII_beta_N"/>
</dbReference>
<dbReference type="GO" id="GO:0003677">
    <property type="term" value="F:DNA binding"/>
    <property type="evidence" value="ECO:0007669"/>
    <property type="project" value="UniProtKB-KW"/>
</dbReference>
<name>A0A1G2KYG2_9BACT</name>
<evidence type="ECO:0000256" key="4">
    <source>
        <dbReference type="ARBA" id="ARBA00022679"/>
    </source>
</evidence>
<dbReference type="GO" id="GO:0005737">
    <property type="term" value="C:cytoplasm"/>
    <property type="evidence" value="ECO:0007669"/>
    <property type="project" value="UniProtKB-SubCell"/>
</dbReference>
<keyword evidence="6" id="KW-0235">DNA replication</keyword>
<gene>
    <name evidence="12" type="ORF">A3J58_00795</name>
</gene>
<dbReference type="InterPro" id="IPR022637">
    <property type="entry name" value="DNA_polIII_beta_cen"/>
</dbReference>
<protein>
    <submittedName>
        <fullName evidence="12">DNA polymerase III subunit beta</fullName>
    </submittedName>
</protein>
<dbReference type="Gene3D" id="3.10.150.10">
    <property type="entry name" value="DNA Polymerase III, subunit A, domain 2"/>
    <property type="match status" value="1"/>
</dbReference>
<evidence type="ECO:0000256" key="6">
    <source>
        <dbReference type="ARBA" id="ARBA00022705"/>
    </source>
</evidence>
<evidence type="ECO:0000256" key="5">
    <source>
        <dbReference type="ARBA" id="ARBA00022695"/>
    </source>
</evidence>
<feature type="domain" description="DNA polymerase III beta sliding clamp C-terminal" evidence="11">
    <location>
        <begin position="246"/>
        <end position="357"/>
    </location>
</feature>
<organism evidence="12 13">
    <name type="scientific">Candidatus Sungbacteria bacterium RIFCSPHIGHO2_02_FULL_52_23</name>
    <dbReference type="NCBI Taxonomy" id="1802274"/>
    <lineage>
        <taxon>Bacteria</taxon>
        <taxon>Candidatus Sungiibacteriota</taxon>
    </lineage>
</organism>
<dbReference type="Pfam" id="PF02768">
    <property type="entry name" value="DNA_pol3_beta_3"/>
    <property type="match status" value="1"/>
</dbReference>
<dbReference type="GO" id="GO:0008408">
    <property type="term" value="F:3'-5' exonuclease activity"/>
    <property type="evidence" value="ECO:0007669"/>
    <property type="project" value="InterPro"/>
</dbReference>
<comment type="similarity">
    <text evidence="2">Belongs to the beta sliding clamp family.</text>
</comment>
<dbReference type="EMBL" id="MHQM01000005">
    <property type="protein sequence ID" value="OHA04254.1"/>
    <property type="molecule type" value="Genomic_DNA"/>
</dbReference>
<comment type="caution">
    <text evidence="12">The sequence shown here is derived from an EMBL/GenBank/DDBJ whole genome shotgun (WGS) entry which is preliminary data.</text>
</comment>
<dbReference type="CDD" id="cd00140">
    <property type="entry name" value="beta_clamp"/>
    <property type="match status" value="1"/>
</dbReference>
<dbReference type="STRING" id="1802274.A3J58_00795"/>